<evidence type="ECO:0000256" key="8">
    <source>
        <dbReference type="ARBA" id="ARBA00022989"/>
    </source>
</evidence>
<dbReference type="InterPro" id="IPR000742">
    <property type="entry name" value="EGF"/>
</dbReference>
<feature type="domain" description="EGF-like" evidence="19">
    <location>
        <begin position="181"/>
        <end position="220"/>
    </location>
</feature>
<dbReference type="SUPFAM" id="SSF49854">
    <property type="entry name" value="Spermadhesin, CUB domain"/>
    <property type="match status" value="2"/>
</dbReference>
<dbReference type="SUPFAM" id="SSF57184">
    <property type="entry name" value="Growth factor receptor domain"/>
    <property type="match status" value="2"/>
</dbReference>
<evidence type="ECO:0000256" key="12">
    <source>
        <dbReference type="ARBA" id="ARBA00023292"/>
    </source>
</evidence>
<feature type="disulfide bond" evidence="13">
    <location>
        <begin position="42"/>
        <end position="69"/>
    </location>
</feature>
<dbReference type="InterPro" id="IPR049883">
    <property type="entry name" value="NOTCH1_EGF-like"/>
</dbReference>
<dbReference type="InterPro" id="IPR056863">
    <property type="entry name" value="LMN_ATRN_NET-like_EGF"/>
</dbReference>
<evidence type="ECO:0000256" key="1">
    <source>
        <dbReference type="ARBA" id="ARBA00004479"/>
    </source>
</evidence>
<feature type="domain" description="Laminin EGF-like" evidence="20">
    <location>
        <begin position="1215"/>
        <end position="1269"/>
    </location>
</feature>
<dbReference type="InterPro" id="IPR001881">
    <property type="entry name" value="EGF-like_Ca-bd_dom"/>
</dbReference>
<dbReference type="Pfam" id="PF00431">
    <property type="entry name" value="CUB"/>
    <property type="match status" value="1"/>
</dbReference>
<dbReference type="GO" id="GO:0048731">
    <property type="term" value="P:system development"/>
    <property type="evidence" value="ECO:0007669"/>
    <property type="project" value="UniProtKB-ARBA"/>
</dbReference>
<dbReference type="GO" id="GO:0048513">
    <property type="term" value="P:animal organ development"/>
    <property type="evidence" value="ECO:0007669"/>
    <property type="project" value="UniProtKB-ARBA"/>
</dbReference>
<dbReference type="FunFam" id="2.10.25.10:FF:000202">
    <property type="entry name" value="Multiple epidermal growth factor-like domains 8"/>
    <property type="match status" value="1"/>
</dbReference>
<keyword evidence="6" id="KW-0677">Repeat</keyword>
<dbReference type="Gene3D" id="2.10.25.10">
    <property type="entry name" value="Laminin"/>
    <property type="match status" value="5"/>
</dbReference>
<dbReference type="CDD" id="cd00041">
    <property type="entry name" value="CUB"/>
    <property type="match status" value="2"/>
</dbReference>
<feature type="disulfide bond" evidence="15">
    <location>
        <begin position="1237"/>
        <end position="1246"/>
    </location>
</feature>
<feature type="disulfide bond" evidence="14">
    <location>
        <begin position="210"/>
        <end position="219"/>
    </location>
</feature>
<dbReference type="SUPFAM" id="SSF57196">
    <property type="entry name" value="EGF/Laminin"/>
    <property type="match status" value="3"/>
</dbReference>
<dbReference type="InterPro" id="IPR018097">
    <property type="entry name" value="EGF_Ca-bd_CS"/>
</dbReference>
<dbReference type="PANTHER" id="PTHR46093">
    <property type="entry name" value="ACYL-COA-BINDING DOMAIN-CONTAINING PROTEIN 5"/>
    <property type="match status" value="1"/>
</dbReference>
<evidence type="ECO:0000256" key="2">
    <source>
        <dbReference type="ARBA" id="ARBA00022441"/>
    </source>
</evidence>
<evidence type="ECO:0000256" key="14">
    <source>
        <dbReference type="PROSITE-ProRule" id="PRU00076"/>
    </source>
</evidence>
<dbReference type="SMART" id="SM00042">
    <property type="entry name" value="CUB"/>
    <property type="match status" value="2"/>
</dbReference>
<dbReference type="SMART" id="SM00180">
    <property type="entry name" value="EGF_Lam"/>
    <property type="match status" value="4"/>
</dbReference>
<dbReference type="SUPFAM" id="SSF117281">
    <property type="entry name" value="Kelch motif"/>
    <property type="match status" value="2"/>
</dbReference>
<dbReference type="InterPro" id="IPR016201">
    <property type="entry name" value="PSI"/>
</dbReference>
<dbReference type="CDD" id="cd00055">
    <property type="entry name" value="EGF_Lam"/>
    <property type="match status" value="3"/>
</dbReference>
<accession>A0A8X6FK79</accession>
<dbReference type="PROSITE" id="PS01180">
    <property type="entry name" value="CUB"/>
    <property type="match status" value="2"/>
</dbReference>
<keyword evidence="8 16" id="KW-1133">Transmembrane helix</keyword>
<evidence type="ECO:0000256" key="7">
    <source>
        <dbReference type="ARBA" id="ARBA00022837"/>
    </source>
</evidence>
<feature type="domain" description="EGF-like" evidence="19">
    <location>
        <begin position="1093"/>
        <end position="1133"/>
    </location>
</feature>
<dbReference type="InterPro" id="IPR009030">
    <property type="entry name" value="Growth_fac_rcpt_cys_sf"/>
</dbReference>
<evidence type="ECO:0000256" key="10">
    <source>
        <dbReference type="ARBA" id="ARBA00023157"/>
    </source>
</evidence>
<evidence type="ECO:0000259" key="18">
    <source>
        <dbReference type="PROSITE" id="PS01180"/>
    </source>
</evidence>
<keyword evidence="4 16" id="KW-0812">Transmembrane</keyword>
<comment type="subcellular location">
    <subcellularLocation>
        <location evidence="1">Membrane</location>
        <topology evidence="1">Single-pass type I membrane protein</topology>
    </subcellularLocation>
</comment>
<dbReference type="GO" id="GO:0005509">
    <property type="term" value="F:calcium ion binding"/>
    <property type="evidence" value="ECO:0007669"/>
    <property type="project" value="InterPro"/>
</dbReference>
<evidence type="ECO:0000313" key="22">
    <source>
        <dbReference type="Proteomes" id="UP000887116"/>
    </source>
</evidence>
<dbReference type="Pfam" id="PF07645">
    <property type="entry name" value="EGF_CA"/>
    <property type="match status" value="1"/>
</dbReference>
<evidence type="ECO:0000256" key="6">
    <source>
        <dbReference type="ARBA" id="ARBA00022737"/>
    </source>
</evidence>
<comment type="caution">
    <text evidence="14">Lacks conserved residue(s) required for the propagation of feature annotation.</text>
</comment>
<feature type="domain" description="CUB" evidence="18">
    <location>
        <begin position="1267"/>
        <end position="1396"/>
    </location>
</feature>
<dbReference type="PROSITE" id="PS50026">
    <property type="entry name" value="EGF_3"/>
    <property type="match status" value="3"/>
</dbReference>
<dbReference type="PROSITE" id="PS01187">
    <property type="entry name" value="EGF_CA"/>
    <property type="match status" value="1"/>
</dbReference>
<dbReference type="InterPro" id="IPR035914">
    <property type="entry name" value="Sperma_CUB_dom_sf"/>
</dbReference>
<proteinExistence type="predicted"/>
<dbReference type="Proteomes" id="UP000887116">
    <property type="component" value="Unassembled WGS sequence"/>
</dbReference>
<dbReference type="PROSITE" id="PS50027">
    <property type="entry name" value="EGF_LAM_2"/>
    <property type="match status" value="1"/>
</dbReference>
<evidence type="ECO:0000256" key="11">
    <source>
        <dbReference type="ARBA" id="ARBA00023180"/>
    </source>
</evidence>
<dbReference type="InterPro" id="IPR041161">
    <property type="entry name" value="EGF_Tenascin"/>
</dbReference>
<dbReference type="Pfam" id="PF00053">
    <property type="entry name" value="EGF_laminin"/>
    <property type="match status" value="2"/>
</dbReference>
<keyword evidence="22" id="KW-1185">Reference proteome</keyword>
<dbReference type="InterPro" id="IPR000859">
    <property type="entry name" value="CUB_dom"/>
</dbReference>
<dbReference type="Gene3D" id="2.120.10.80">
    <property type="entry name" value="Kelch-type beta propeller"/>
    <property type="match status" value="4"/>
</dbReference>
<dbReference type="Pfam" id="PF24981">
    <property type="entry name" value="Beta-prop_ATRN-LZTR1"/>
    <property type="match status" value="2"/>
</dbReference>
<dbReference type="InterPro" id="IPR006652">
    <property type="entry name" value="Kelch_1"/>
</dbReference>
<organism evidence="21 22">
    <name type="scientific">Trichonephila clavata</name>
    <name type="common">Joro spider</name>
    <name type="synonym">Nephila clavata</name>
    <dbReference type="NCBI Taxonomy" id="2740835"/>
    <lineage>
        <taxon>Eukaryota</taxon>
        <taxon>Metazoa</taxon>
        <taxon>Ecdysozoa</taxon>
        <taxon>Arthropoda</taxon>
        <taxon>Chelicerata</taxon>
        <taxon>Arachnida</taxon>
        <taxon>Araneae</taxon>
        <taxon>Araneomorphae</taxon>
        <taxon>Entelegynae</taxon>
        <taxon>Araneoidea</taxon>
        <taxon>Nephilidae</taxon>
        <taxon>Trichonephila</taxon>
    </lineage>
</organism>
<reference evidence="21" key="1">
    <citation type="submission" date="2020-07" db="EMBL/GenBank/DDBJ databases">
        <title>Multicomponent nature underlies the extraordinary mechanical properties of spider dragline silk.</title>
        <authorList>
            <person name="Kono N."/>
            <person name="Nakamura H."/>
            <person name="Mori M."/>
            <person name="Yoshida Y."/>
            <person name="Ohtoshi R."/>
            <person name="Malay A.D."/>
            <person name="Moran D.A.P."/>
            <person name="Tomita M."/>
            <person name="Numata K."/>
            <person name="Arakawa K."/>
        </authorList>
    </citation>
    <scope>NUCLEOTIDE SEQUENCE</scope>
</reference>
<name>A0A8X6FK79_TRICU</name>
<evidence type="ECO:0000256" key="17">
    <source>
        <dbReference type="SAM" id="SignalP"/>
    </source>
</evidence>
<dbReference type="FunFam" id="2.10.25.10:FF:000191">
    <property type="entry name" value="Multiple epidermal growth factor-like domains 8"/>
    <property type="match status" value="1"/>
</dbReference>
<feature type="transmembrane region" description="Helical" evidence="16">
    <location>
        <begin position="2598"/>
        <end position="2620"/>
    </location>
</feature>
<feature type="domain" description="CUB" evidence="18">
    <location>
        <begin position="42"/>
        <end position="152"/>
    </location>
</feature>
<dbReference type="Pfam" id="PF01437">
    <property type="entry name" value="PSI"/>
    <property type="match status" value="1"/>
</dbReference>
<evidence type="ECO:0000256" key="3">
    <source>
        <dbReference type="ARBA" id="ARBA00022536"/>
    </source>
</evidence>
<dbReference type="PROSITE" id="PS01248">
    <property type="entry name" value="EGF_LAM_1"/>
    <property type="match status" value="2"/>
</dbReference>
<dbReference type="Gene3D" id="2.60.120.290">
    <property type="entry name" value="Spermadhesin, CUB domain"/>
    <property type="match status" value="2"/>
</dbReference>
<evidence type="ECO:0000256" key="5">
    <source>
        <dbReference type="ARBA" id="ARBA00022729"/>
    </source>
</evidence>
<keyword evidence="7" id="KW-0106">Calcium</keyword>
<protein>
    <submittedName>
        <fullName evidence="21">Multiple epidermal growth factor-like domains protein 8</fullName>
    </submittedName>
</protein>
<evidence type="ECO:0000259" key="19">
    <source>
        <dbReference type="PROSITE" id="PS50026"/>
    </source>
</evidence>
<dbReference type="Gene3D" id="2.170.300.10">
    <property type="entry name" value="Tie2 ligand-binding domain superfamily"/>
    <property type="match status" value="1"/>
</dbReference>
<comment type="caution">
    <text evidence="21">The sequence shown here is derived from an EMBL/GenBank/DDBJ whole genome shotgun (WGS) entry which is preliminary data.</text>
</comment>
<dbReference type="Pfam" id="PF24973">
    <property type="entry name" value="EGF_LMN_ATRN"/>
    <property type="match status" value="2"/>
</dbReference>
<dbReference type="PROSITE" id="PS00022">
    <property type="entry name" value="EGF_1"/>
    <property type="match status" value="3"/>
</dbReference>
<evidence type="ECO:0000256" key="13">
    <source>
        <dbReference type="PROSITE-ProRule" id="PRU00059"/>
    </source>
</evidence>
<dbReference type="InterPro" id="IPR015915">
    <property type="entry name" value="Kelch-typ_b-propeller"/>
</dbReference>
<dbReference type="Pfam" id="PF18720">
    <property type="entry name" value="EGF_Tenascin"/>
    <property type="match status" value="1"/>
</dbReference>
<dbReference type="InterPro" id="IPR002165">
    <property type="entry name" value="Plexin_repeat"/>
</dbReference>
<dbReference type="SMART" id="SM00181">
    <property type="entry name" value="EGF"/>
    <property type="match status" value="9"/>
</dbReference>
<evidence type="ECO:0000259" key="20">
    <source>
        <dbReference type="PROSITE" id="PS50027"/>
    </source>
</evidence>
<evidence type="ECO:0000256" key="15">
    <source>
        <dbReference type="PROSITE-ProRule" id="PRU00460"/>
    </source>
</evidence>
<dbReference type="FunFam" id="2.60.120.290:FF:000023">
    <property type="entry name" value="Multiple epidermal growth factor-like domains 8"/>
    <property type="match status" value="1"/>
</dbReference>
<feature type="domain" description="EGF-like" evidence="19">
    <location>
        <begin position="2132"/>
        <end position="2173"/>
    </location>
</feature>
<dbReference type="OrthoDB" id="263283at2759"/>
<keyword evidence="9 16" id="KW-0472">Membrane</keyword>
<dbReference type="InterPro" id="IPR002049">
    <property type="entry name" value="LE_dom"/>
</dbReference>
<dbReference type="InterPro" id="IPR000152">
    <property type="entry name" value="EGF-type_Asp/Asn_hydroxyl_site"/>
</dbReference>
<keyword evidence="12 15" id="KW-0424">Laminin EGF-like domain</keyword>
<evidence type="ECO:0000256" key="16">
    <source>
        <dbReference type="SAM" id="Phobius"/>
    </source>
</evidence>
<keyword evidence="3 14" id="KW-0245">EGF-like domain</keyword>
<dbReference type="InterPro" id="IPR024731">
    <property type="entry name" value="NELL2-like_EGF"/>
</dbReference>
<dbReference type="SMART" id="SM00179">
    <property type="entry name" value="EGF_CA"/>
    <property type="match status" value="2"/>
</dbReference>
<dbReference type="SMART" id="SM00423">
    <property type="entry name" value="PSI"/>
    <property type="match status" value="8"/>
</dbReference>
<dbReference type="GO" id="GO:0016020">
    <property type="term" value="C:membrane"/>
    <property type="evidence" value="ECO:0007669"/>
    <property type="project" value="UniProtKB-SubCell"/>
</dbReference>
<keyword evidence="5 17" id="KW-0732">Signal</keyword>
<dbReference type="SMART" id="SM00612">
    <property type="entry name" value="Kelch"/>
    <property type="match status" value="3"/>
</dbReference>
<gene>
    <name evidence="21" type="primary">Megf8</name>
    <name evidence="21" type="ORF">TNCT_676161</name>
</gene>
<keyword evidence="11" id="KW-0325">Glycoprotein</keyword>
<dbReference type="EMBL" id="BMAO01012586">
    <property type="protein sequence ID" value="GFQ82492.1"/>
    <property type="molecule type" value="Genomic_DNA"/>
</dbReference>
<sequence length="2759" mass="306618">MEIDLKMNLKSLKQLHIFLLICLSLVVCPALDPGPSPPTFACDRERKVLFESYGTISSGNKEYPMDSHCEWLIRAPNRNSFITLAFTKMDTECSYDHVFIYDGDSYTSPLLGSFSGNTTPPTITTTQGAMLILLYSDTNYVRSGFEAIYSITSCPLNCSSKGTCQNHQCICDTLWSGDACEISLCPSECGQDENKGVCNLNGTLPAHCECQPGYSGMDCSLPDSNKNGGNSWHLISSSGITARASHTGTYVQHTDSFYVFGGFTFKRALGDTLVFSFRENQWTNITTTSSPASRHGHAAICYHDNIILFGGELENGTLSNELWFFNVSSLQWNLMTPKNHFMPPPLTKHSVTLVDFYWLYVIGGTLPNGTFSSTMYRINIRDMSGWEEVETCGGPVSSHRLVGHSAVYHQQTKTIFVFGGITAEYSHVSKLTNHLYAFHVEKKYWIKIKYENNAFIPLERAFHTAAIVGDYMIIYGGYTHKHVEEEICYDNETHLYHLRCHKWIDNSNLRKDFIGSPNPIPQGVFSHAMGVRRGHTLVIFGGYSGSMRSLLLAYVLPTAVLSDQLLLSTCSKHKSVESCLSNVACGWCSDSNTCIERKNNKVCKKLSFETCPGLCSALTDCFSCLIWGQPFIENLITDRQDPFPPFSCMWCVQDAKCHSLDDSSSNCSLSANSTSKNSIGSGNWWGSAGTDALTVEDCYLKDSPPGLVSVKYRHPVNLSQPDDVTYLRQASEDILFRSEIQRYDSSGLEENIVKFLGFLHPLDAKPLSKRIPQLRLSICSAGSNAVLKLSNDSTSNHLEVAASHSPRPSYYCSEVHRARGVPIFPDTSEGNKYMFDFTVKIPTYLNETSIVQLKWTAFSVEFEVIDDKHLELYKNGACSIHSNCLSCLTDALCGWCESNRNCYLKSGAPIYCQKNGKSSFLVTHPDNCTVCSDYIYCEKCALISTCEWLVEPAICVRRGRFRLSVQHPRGCPIPCPKRSTCVSCLGDPGMCAWCEETQTCFFFSTYTSSFAFGKCRDWVDENRAGIGTELCRNCSRHTQCSSCIRDLACGWCSSPSHPSHGICIDGDFSGPFTGVCKSRSNNTLEWFYDACPDLQECLYNLHDCHENATCHNTPSSYTCECNIGFEGDGKTCVRACIKKCVNGFCSNEPEYKCICNLGWTGDDCSISCGCNNHSTCLMGIGQCDLCQDWTEGEFCELCVPGSFGDATTLEGCHLCECNGHGDSEQNYCNSTTGHCFCLNNTMGPNCNECEDGYYGNPENNGICFEKCHPRKVITNAVEGRFGSPALSSESQDCLWLLTVHSVLDMQSLLGPMQSTGAYLQITIHNDINIPCPHNHVYVYDGLPNFVASGHPNVLLGSFCGTNLSHPIIATASSGYLTIHFKRGMLPHGFNASYIRLTQHPPNIIGDCTFCYEHQCPNNCSSHLNQGFCDTEYQLCLCMKGFGGDDCSVKLMVHHLSWHTEYNNQKAIPNHPSQMLPIGRIGHSMVSVKGAQGADNLLIFGGYSSSAGYLNDLFLYKPQTFQWNKLVSMYNPPPRHFHAAAAVNDSMYIFGGIGERVGIGERLLLSDFWMFTVDVGWKQLPELPVLKGNLALAGSTLTPISENRIVLIGGFSPAYGFFEKVMEFDIEDKQWHFINCTGAQPLGIYGHSSVYHAGTESIYVFGGVTYGTDRVAPSNYLYTFHYPSSQWFRLPPDKKVNKLQTRPSPRYFHTAIVTDNFMMVLGGRGTNSADDSVRPFAYMFSCNLWIPLTDEAIEVAGKWPEPFVGGAAAAASGEFFFYGGVEGELHRLLLPADICLLFSTNRVACMQQTGCAFCSLSGNGGNQTFCFSQDKHSQSQCYNPREQSRFHQAVHCNAEWIEKRDCHQYTSCTDCVASWPAFKTARQACQWCSNCRTGRCVPVGSSCEDENDCNIPRKIVSEPGICPLRFCGATDCKKCGALGVCIWTRQVLRSGGFGHTLNKMPIYNWVCVMKEIQSAPSFTIESMPPSKCPAGCSTHPDCTSCLQSQGGEGGWHQCVWSETLQICMSPSFELLSCEDGTCGLVVRGNETMCPVPCWQHFQASHCLGQANCGWCAFSGPKVDGRGLCMDGGIMGPTGGICRENQILLNGVPLPIETVKWFQMSKGPPVWTYLTQPPEDECKNGHDTCDKIHEECVDTYEGFECRCKPGYQMKGKRCLPTCKQGCVNGTCVEPDVCECHFGFVGLNCSIMCKCNGHSNCPGPEELEKCLECKNNTFGNQCQKCKPLFVGNPVNGGSCISCNEYCYTHSDLCFGLDIINSTSGQAFNQSYVNELRERQVEGPLEEAVCIDCKNNTEGKRCDQCIGGFFKAGDKLEDGCRPCECNGHGDSCNPLNGENCNCQNNTENDRQCAQKNTKNMLHMTPCWQLQCSKCAEYFLGSPSNGHQCYRHMYLDKEYCFDPTTQGECNRTPIPLLRGQTVFFAVQPRYMNVDIRIVVDITQGGIDFFLSAKEDAFIVDVERATGLHRIYVDEKYGIDLSHYESAAPDFSASMRRKKRQSNDTDEPVPLHSLRPKIGDAQGLTTYIDVKKCEDFLLVRNLENRLIVTIPQEVHDLRTTRFYMILRGAEEETYGSLFFRQDQTRIDLFVFFSVFFSCFFLFLAVCVVAWKVKQAFDLRRARRLHAAEMKHMASRPFGHITVVIDEEPDDVDYFPCSSPSGHCRKGKLKQHLKGRDSPRQAEDKVSVRALALEPLADGFGAVATILVQFPGGAHSVVRMALASSLVSSRHHLGYGLRAAMRRRTSHANV</sequence>
<evidence type="ECO:0000256" key="4">
    <source>
        <dbReference type="ARBA" id="ARBA00022692"/>
    </source>
</evidence>
<feature type="chain" id="PRO_5036464749" evidence="17">
    <location>
        <begin position="31"/>
        <end position="2759"/>
    </location>
</feature>
<keyword evidence="10 14" id="KW-1015">Disulfide bond</keyword>
<feature type="signal peptide" evidence="17">
    <location>
        <begin position="1"/>
        <end position="30"/>
    </location>
</feature>
<dbReference type="CDD" id="cd00054">
    <property type="entry name" value="EGF_CA"/>
    <property type="match status" value="1"/>
</dbReference>
<dbReference type="PROSITE" id="PS01186">
    <property type="entry name" value="EGF_2"/>
    <property type="match status" value="4"/>
</dbReference>
<evidence type="ECO:0000256" key="9">
    <source>
        <dbReference type="ARBA" id="ARBA00023136"/>
    </source>
</evidence>
<dbReference type="Pfam" id="PF12947">
    <property type="entry name" value="EGF_3"/>
    <property type="match status" value="1"/>
</dbReference>
<dbReference type="PANTHER" id="PTHR46093:SF16">
    <property type="entry name" value="MULTIPLE EGF-LIKE-DOMAINS 8"/>
    <property type="match status" value="1"/>
</dbReference>
<dbReference type="PROSITE" id="PS00010">
    <property type="entry name" value="ASX_HYDROXYL"/>
    <property type="match status" value="2"/>
</dbReference>
<keyword evidence="2" id="KW-0880">Kelch repeat</keyword>
<dbReference type="InterPro" id="IPR056737">
    <property type="entry name" value="Beta-prop_ATRN-MKLN-like"/>
</dbReference>
<evidence type="ECO:0000313" key="21">
    <source>
        <dbReference type="EMBL" id="GFQ82492.1"/>
    </source>
</evidence>